<dbReference type="InterPro" id="IPR029044">
    <property type="entry name" value="Nucleotide-diphossugar_trans"/>
</dbReference>
<protein>
    <submittedName>
        <fullName evidence="1">N-acylneuraminate cytidylyltransferase</fullName>
    </submittedName>
</protein>
<dbReference type="RefSeq" id="WP_130276996.1">
    <property type="nucleotide sequence ID" value="NZ_SGXG01000001.1"/>
</dbReference>
<reference evidence="1 2" key="1">
    <citation type="submission" date="2019-02" db="EMBL/GenBank/DDBJ databases">
        <title>Genomic Encyclopedia of Archaeal and Bacterial Type Strains, Phase II (KMG-II): from individual species to whole genera.</title>
        <authorList>
            <person name="Goeker M."/>
        </authorList>
    </citation>
    <scope>NUCLEOTIDE SEQUENCE [LARGE SCALE GENOMIC DNA]</scope>
    <source>
        <strain evidence="1 2">DSM 21411</strain>
    </source>
</reference>
<dbReference type="PANTHER" id="PTHR21485">
    <property type="entry name" value="HAD SUPERFAMILY MEMBERS CMAS AND KDSC"/>
    <property type="match status" value="1"/>
</dbReference>
<dbReference type="InterPro" id="IPR020039">
    <property type="entry name" value="PseF"/>
</dbReference>
<keyword evidence="1" id="KW-0808">Transferase</keyword>
<organism evidence="1 2">
    <name type="scientific">Cecembia calidifontis</name>
    <dbReference type="NCBI Taxonomy" id="1187080"/>
    <lineage>
        <taxon>Bacteria</taxon>
        <taxon>Pseudomonadati</taxon>
        <taxon>Bacteroidota</taxon>
        <taxon>Cytophagia</taxon>
        <taxon>Cytophagales</taxon>
        <taxon>Cyclobacteriaceae</taxon>
        <taxon>Cecembia</taxon>
    </lineage>
</organism>
<dbReference type="InterPro" id="IPR050793">
    <property type="entry name" value="CMP-NeuNAc_synthase"/>
</dbReference>
<keyword evidence="1" id="KW-0548">Nucleotidyltransferase</keyword>
<keyword evidence="2" id="KW-1185">Reference proteome</keyword>
<evidence type="ECO:0000313" key="1">
    <source>
        <dbReference type="EMBL" id="RZS98264.1"/>
    </source>
</evidence>
<dbReference type="PANTHER" id="PTHR21485:SF6">
    <property type="entry name" value="N-ACYLNEURAMINATE CYTIDYLYLTRANSFERASE-RELATED"/>
    <property type="match status" value="1"/>
</dbReference>
<dbReference type="GO" id="GO:0008781">
    <property type="term" value="F:N-acylneuraminate cytidylyltransferase activity"/>
    <property type="evidence" value="ECO:0007669"/>
    <property type="project" value="TreeGrafter"/>
</dbReference>
<dbReference type="InterPro" id="IPR003329">
    <property type="entry name" value="Cytidylyl_trans"/>
</dbReference>
<dbReference type="Pfam" id="PF02348">
    <property type="entry name" value="CTP_transf_3"/>
    <property type="match status" value="1"/>
</dbReference>
<dbReference type="CDD" id="cd02513">
    <property type="entry name" value="CMP-NeuAc_Synthase"/>
    <property type="match status" value="1"/>
</dbReference>
<dbReference type="EMBL" id="SGXG01000001">
    <property type="protein sequence ID" value="RZS98264.1"/>
    <property type="molecule type" value="Genomic_DNA"/>
</dbReference>
<dbReference type="NCBIfam" id="TIGR03584">
    <property type="entry name" value="PseF"/>
    <property type="match status" value="1"/>
</dbReference>
<sequence>MSKLCIIPARGGSKRIPRKNIRDFWGKPIIAYSIEAALQSGLFDKVMVSTDDEEIAGVSVKYGAEVPFMRSASTADDFATTADVLAEVLKKYENEGISFEYACCCYATAPFTTAQRLAEGFNKLITENADSVFPISAFSYPIFRSFKRSDDGRVGMIWPENLNKRSQDFPEAFHDAGQWYWFVVDRFLKSGQLFTNNSIGLEISTLEVQDIDNEHDWHLAELKYGYLQSIK</sequence>
<dbReference type="OrthoDB" id="9805604at2"/>
<dbReference type="AlphaFoldDB" id="A0A4Q7PD33"/>
<gene>
    <name evidence="1" type="ORF">BC751_3904</name>
</gene>
<comment type="caution">
    <text evidence="1">The sequence shown here is derived from an EMBL/GenBank/DDBJ whole genome shotgun (WGS) entry which is preliminary data.</text>
</comment>
<accession>A0A4Q7PD33</accession>
<dbReference type="SUPFAM" id="SSF53448">
    <property type="entry name" value="Nucleotide-diphospho-sugar transferases"/>
    <property type="match status" value="1"/>
</dbReference>
<proteinExistence type="predicted"/>
<evidence type="ECO:0000313" key="2">
    <source>
        <dbReference type="Proteomes" id="UP000292209"/>
    </source>
</evidence>
<dbReference type="Gene3D" id="3.90.550.10">
    <property type="entry name" value="Spore Coat Polysaccharide Biosynthesis Protein SpsA, Chain A"/>
    <property type="match status" value="1"/>
</dbReference>
<name>A0A4Q7PD33_9BACT</name>
<dbReference type="Proteomes" id="UP000292209">
    <property type="component" value="Unassembled WGS sequence"/>
</dbReference>